<keyword evidence="5 7" id="KW-0443">Lipid metabolism</keyword>
<evidence type="ECO:0000256" key="2">
    <source>
        <dbReference type="ARBA" id="ARBA00022556"/>
    </source>
</evidence>
<sequence>MTRHKKAYKLSQLIEEFGGELFGLDVEISNVASLESAQAGDLSFYTGVKYAEKVATCRASALVVKQFSAEYQLPQIVIKDPQLFVARVLKLLFPVKKSSASIHSTAVIANDVVIDSSAEIGSFVTIESGAHIGANTIIDSHCYIGANVHIGKNCWVHPRVVVYSDCLIGDSTEIHSGAVVGSDGFGNAWNGKAWEKIPQIGKVIIGSNVEIGANTTIDRGALDDTVISDGVRLDNLIQIAHNVKVGAHTAIAACSGIAGSTTVGANCLIGGGVLIAGHIEIASGVTLLSGSGTPASLTEPGVYASGVPTMPYAVWARSGLQYRRLDEMAKRIKKLEKSCRINDLQQSGEENATD</sequence>
<evidence type="ECO:0000256" key="3">
    <source>
        <dbReference type="ARBA" id="ARBA00022679"/>
    </source>
</evidence>
<dbReference type="InterPro" id="IPR011004">
    <property type="entry name" value="Trimer_LpxA-like_sf"/>
</dbReference>
<dbReference type="NCBIfam" id="NF002060">
    <property type="entry name" value="PRK00892.1"/>
    <property type="match status" value="1"/>
</dbReference>
<evidence type="ECO:0000256" key="7">
    <source>
        <dbReference type="HAMAP-Rule" id="MF_00523"/>
    </source>
</evidence>
<feature type="active site" description="Proton acceptor" evidence="7">
    <location>
        <position position="241"/>
    </location>
</feature>
<name>A0ABS2C8Q2_9NEIS</name>
<dbReference type="GO" id="GO:0103118">
    <property type="term" value="F:UDP-3-O-[(3R)-3-hydroxyacyl]-glucosamine N-acyltransferase activity"/>
    <property type="evidence" value="ECO:0007669"/>
    <property type="project" value="UniProtKB-EC"/>
</dbReference>
<evidence type="ECO:0000313" key="10">
    <source>
        <dbReference type="Proteomes" id="UP001195660"/>
    </source>
</evidence>
<dbReference type="EMBL" id="WOFE01000001">
    <property type="protein sequence ID" value="MBM5570515.1"/>
    <property type="molecule type" value="Genomic_DNA"/>
</dbReference>
<evidence type="ECO:0000256" key="1">
    <source>
        <dbReference type="ARBA" id="ARBA00022516"/>
    </source>
</evidence>
<keyword evidence="1 7" id="KW-0444">Lipid biosynthesis</keyword>
<comment type="catalytic activity">
    <reaction evidence="7">
        <text>a UDP-3-O-[(3R)-3-hydroxyacyl]-alpha-D-glucosamine + a (3R)-hydroxyacyl-[ACP] = a UDP-2-N,3-O-bis[(3R)-3-hydroxyacyl]-alpha-D-glucosamine + holo-[ACP] + H(+)</text>
        <dbReference type="Rhea" id="RHEA:53836"/>
        <dbReference type="Rhea" id="RHEA-COMP:9685"/>
        <dbReference type="Rhea" id="RHEA-COMP:9945"/>
        <dbReference type="ChEBI" id="CHEBI:15378"/>
        <dbReference type="ChEBI" id="CHEBI:64479"/>
        <dbReference type="ChEBI" id="CHEBI:78827"/>
        <dbReference type="ChEBI" id="CHEBI:137740"/>
        <dbReference type="ChEBI" id="CHEBI:137748"/>
        <dbReference type="EC" id="2.3.1.191"/>
    </reaction>
</comment>
<gene>
    <name evidence="7 9" type="primary">lpxD</name>
    <name evidence="9" type="ORF">GM173_02855</name>
</gene>
<keyword evidence="2 7" id="KW-0441">Lipid A biosynthesis</keyword>
<evidence type="ECO:0000256" key="5">
    <source>
        <dbReference type="ARBA" id="ARBA00023098"/>
    </source>
</evidence>
<dbReference type="Pfam" id="PF04613">
    <property type="entry name" value="LpxD"/>
    <property type="match status" value="1"/>
</dbReference>
<keyword evidence="6 7" id="KW-0012">Acyltransferase</keyword>
<evidence type="ECO:0000256" key="4">
    <source>
        <dbReference type="ARBA" id="ARBA00022737"/>
    </source>
</evidence>
<dbReference type="Gene3D" id="1.20.5.170">
    <property type="match status" value="1"/>
</dbReference>
<dbReference type="Proteomes" id="UP001195660">
    <property type="component" value="Unassembled WGS sequence"/>
</dbReference>
<evidence type="ECO:0000313" key="9">
    <source>
        <dbReference type="EMBL" id="MBM5570515.1"/>
    </source>
</evidence>
<accession>A0ABS2C8Q2</accession>
<comment type="subunit">
    <text evidence="7">Homotrimer.</text>
</comment>
<protein>
    <recommendedName>
        <fullName evidence="7">UDP-3-O-acylglucosamine N-acyltransferase</fullName>
        <ecNumber evidence="7">2.3.1.191</ecNumber>
    </recommendedName>
</protein>
<dbReference type="PANTHER" id="PTHR43378:SF2">
    <property type="entry name" value="UDP-3-O-ACYLGLUCOSAMINE N-ACYLTRANSFERASE 1, MITOCHONDRIAL-RELATED"/>
    <property type="match status" value="1"/>
</dbReference>
<organism evidence="9 10">
    <name type="scientific">Deefgea chitinilytica</name>
    <dbReference type="NCBI Taxonomy" id="570276"/>
    <lineage>
        <taxon>Bacteria</taxon>
        <taxon>Pseudomonadati</taxon>
        <taxon>Pseudomonadota</taxon>
        <taxon>Betaproteobacteria</taxon>
        <taxon>Neisseriales</taxon>
        <taxon>Chitinibacteraceae</taxon>
        <taxon>Deefgea</taxon>
    </lineage>
</organism>
<comment type="similarity">
    <text evidence="7">Belongs to the transferase hexapeptide repeat family. LpxD subfamily.</text>
</comment>
<comment type="caution">
    <text evidence="9">The sequence shown here is derived from an EMBL/GenBank/DDBJ whole genome shotgun (WGS) entry which is preliminary data.</text>
</comment>
<dbReference type="InterPro" id="IPR007691">
    <property type="entry name" value="LpxD"/>
</dbReference>
<dbReference type="SUPFAM" id="SSF51161">
    <property type="entry name" value="Trimeric LpxA-like enzymes"/>
    <property type="match status" value="1"/>
</dbReference>
<dbReference type="InterPro" id="IPR001451">
    <property type="entry name" value="Hexapep"/>
</dbReference>
<proteinExistence type="inferred from homology"/>
<dbReference type="Gene3D" id="2.160.10.10">
    <property type="entry name" value="Hexapeptide repeat proteins"/>
    <property type="match status" value="1"/>
</dbReference>
<evidence type="ECO:0000256" key="6">
    <source>
        <dbReference type="ARBA" id="ARBA00023315"/>
    </source>
</evidence>
<comment type="pathway">
    <text evidence="7">Bacterial outer membrane biogenesis; LPS lipid A biosynthesis.</text>
</comment>
<keyword evidence="10" id="KW-1185">Reference proteome</keyword>
<dbReference type="Pfam" id="PF00132">
    <property type="entry name" value="Hexapep"/>
    <property type="match status" value="1"/>
</dbReference>
<dbReference type="EC" id="2.3.1.191" evidence="7"/>
<reference evidence="9 10" key="1">
    <citation type="submission" date="2019-11" db="EMBL/GenBank/DDBJ databases">
        <title>Novel Deefgea species.</title>
        <authorList>
            <person name="Han J.-H."/>
        </authorList>
    </citation>
    <scope>NUCLEOTIDE SEQUENCE [LARGE SCALE GENOMIC DNA]</scope>
    <source>
        <strain evidence="9 10">LMG 24817</strain>
    </source>
</reference>
<dbReference type="InterPro" id="IPR020573">
    <property type="entry name" value="UDP_GlcNAc_AcTrfase_non-rep"/>
</dbReference>
<feature type="domain" description="UDP-3-O-[3-hydroxymyristoyl] glucosamine N-acyltransferase non-repeat region" evidence="8">
    <location>
        <begin position="25"/>
        <end position="91"/>
    </location>
</feature>
<dbReference type="HAMAP" id="MF_00523">
    <property type="entry name" value="LpxD"/>
    <property type="match status" value="1"/>
</dbReference>
<dbReference type="NCBIfam" id="TIGR01853">
    <property type="entry name" value="lipid_A_lpxD"/>
    <property type="match status" value="1"/>
</dbReference>
<keyword evidence="4 7" id="KW-0677">Repeat</keyword>
<evidence type="ECO:0000259" key="8">
    <source>
        <dbReference type="Pfam" id="PF04613"/>
    </source>
</evidence>
<dbReference type="Gene3D" id="3.40.1390.10">
    <property type="entry name" value="MurE/MurF, N-terminal domain"/>
    <property type="match status" value="1"/>
</dbReference>
<comment type="function">
    <text evidence="7">Catalyzes the N-acylation of UDP-3-O-acylglucosamine using 3-hydroxyacyl-ACP as the acyl donor. Is involved in the biosynthesis of lipid A, a phosphorylated glycolipid that anchors the lipopolysaccharide to the outer membrane of the cell.</text>
</comment>
<dbReference type="PANTHER" id="PTHR43378">
    <property type="entry name" value="UDP-3-O-ACYLGLUCOSAMINE N-ACYLTRANSFERASE"/>
    <property type="match status" value="1"/>
</dbReference>
<keyword evidence="3 7" id="KW-0808">Transferase</keyword>
<dbReference type="CDD" id="cd03352">
    <property type="entry name" value="LbH_LpxD"/>
    <property type="match status" value="1"/>
</dbReference>